<dbReference type="InterPro" id="IPR050980">
    <property type="entry name" value="2C_sensor_his_kinase"/>
</dbReference>
<reference evidence="10 11" key="1">
    <citation type="submission" date="2018-06" db="EMBL/GenBank/DDBJ databases">
        <authorList>
            <consortium name="Pathogen Informatics"/>
            <person name="Doyle S."/>
        </authorList>
    </citation>
    <scope>NUCLEOTIDE SEQUENCE [LARGE SCALE GENOMIC DNA]</scope>
    <source>
        <strain evidence="10 11">NCTC10994</strain>
    </source>
</reference>
<feature type="compositionally biased region" description="Polar residues" evidence="7">
    <location>
        <begin position="687"/>
        <end position="739"/>
    </location>
</feature>
<dbReference type="Proteomes" id="UP000249091">
    <property type="component" value="Chromosome 1"/>
</dbReference>
<feature type="compositionally biased region" description="Low complexity" evidence="7">
    <location>
        <begin position="751"/>
        <end position="779"/>
    </location>
</feature>
<evidence type="ECO:0000256" key="2">
    <source>
        <dbReference type="ARBA" id="ARBA00012438"/>
    </source>
</evidence>
<dbReference type="KEGG" id="rcr:NCTC10994_02745"/>
<feature type="domain" description="Histidine kinase" evidence="9">
    <location>
        <begin position="506"/>
        <end position="616"/>
    </location>
</feature>
<dbReference type="InterPro" id="IPR036890">
    <property type="entry name" value="HATPase_C_sf"/>
</dbReference>
<dbReference type="InterPro" id="IPR005467">
    <property type="entry name" value="His_kinase_dom"/>
</dbReference>
<accession>A0A2X4XCQ6</accession>
<feature type="region of interest" description="Disordered" evidence="7">
    <location>
        <begin position="622"/>
        <end position="822"/>
    </location>
</feature>
<dbReference type="SUPFAM" id="SSF55874">
    <property type="entry name" value="ATPase domain of HSP90 chaperone/DNA topoisomerase II/histidine kinase"/>
    <property type="match status" value="1"/>
</dbReference>
<evidence type="ECO:0000259" key="9">
    <source>
        <dbReference type="PROSITE" id="PS50109"/>
    </source>
</evidence>
<gene>
    <name evidence="10" type="ORF">NCTC10994_02745</name>
</gene>
<evidence type="ECO:0000256" key="8">
    <source>
        <dbReference type="SAM" id="Phobius"/>
    </source>
</evidence>
<dbReference type="PROSITE" id="PS50109">
    <property type="entry name" value="HIS_KIN"/>
    <property type="match status" value="1"/>
</dbReference>
<dbReference type="Pfam" id="PF02518">
    <property type="entry name" value="HATPase_c"/>
    <property type="match status" value="1"/>
</dbReference>
<evidence type="ECO:0000256" key="4">
    <source>
        <dbReference type="ARBA" id="ARBA00022679"/>
    </source>
</evidence>
<protein>
    <recommendedName>
        <fullName evidence="2">histidine kinase</fullName>
        <ecNumber evidence="2">2.7.13.3</ecNumber>
    </recommendedName>
</protein>
<organism evidence="10 11">
    <name type="scientific">Rhodococcus coprophilus</name>
    <dbReference type="NCBI Taxonomy" id="38310"/>
    <lineage>
        <taxon>Bacteria</taxon>
        <taxon>Bacillati</taxon>
        <taxon>Actinomycetota</taxon>
        <taxon>Actinomycetes</taxon>
        <taxon>Mycobacteriales</taxon>
        <taxon>Nocardiaceae</taxon>
        <taxon>Rhodococcus</taxon>
    </lineage>
</organism>
<evidence type="ECO:0000313" key="11">
    <source>
        <dbReference type="Proteomes" id="UP000249091"/>
    </source>
</evidence>
<evidence type="ECO:0000256" key="6">
    <source>
        <dbReference type="ARBA" id="ARBA00023012"/>
    </source>
</evidence>
<evidence type="ECO:0000256" key="5">
    <source>
        <dbReference type="ARBA" id="ARBA00022777"/>
    </source>
</evidence>
<keyword evidence="4" id="KW-0808">Transferase</keyword>
<keyword evidence="8" id="KW-0472">Membrane</keyword>
<comment type="catalytic activity">
    <reaction evidence="1">
        <text>ATP + protein L-histidine = ADP + protein N-phospho-L-histidine.</text>
        <dbReference type="EC" id="2.7.13.3"/>
    </reaction>
</comment>
<feature type="compositionally biased region" description="Pro residues" evidence="7">
    <location>
        <begin position="788"/>
        <end position="801"/>
    </location>
</feature>
<evidence type="ECO:0000256" key="3">
    <source>
        <dbReference type="ARBA" id="ARBA00022553"/>
    </source>
</evidence>
<dbReference type="InterPro" id="IPR003594">
    <property type="entry name" value="HATPase_dom"/>
</dbReference>
<feature type="compositionally biased region" description="Basic and acidic residues" evidence="7">
    <location>
        <begin position="810"/>
        <end position="822"/>
    </location>
</feature>
<keyword evidence="8" id="KW-0812">Transmembrane</keyword>
<dbReference type="GO" id="GO:0004673">
    <property type="term" value="F:protein histidine kinase activity"/>
    <property type="evidence" value="ECO:0007669"/>
    <property type="project" value="UniProtKB-EC"/>
</dbReference>
<dbReference type="EC" id="2.7.13.3" evidence="2"/>
<dbReference type="GO" id="GO:0000160">
    <property type="term" value="P:phosphorelay signal transduction system"/>
    <property type="evidence" value="ECO:0007669"/>
    <property type="project" value="UniProtKB-KW"/>
</dbReference>
<feature type="compositionally biased region" description="Polar residues" evidence="7">
    <location>
        <begin position="640"/>
        <end position="672"/>
    </location>
</feature>
<dbReference type="AlphaFoldDB" id="A0A2X4XCQ6"/>
<evidence type="ECO:0000256" key="1">
    <source>
        <dbReference type="ARBA" id="ARBA00000085"/>
    </source>
</evidence>
<dbReference type="PANTHER" id="PTHR44936">
    <property type="entry name" value="SENSOR PROTEIN CREC"/>
    <property type="match status" value="1"/>
</dbReference>
<proteinExistence type="predicted"/>
<keyword evidence="11" id="KW-1185">Reference proteome</keyword>
<dbReference type="RefSeq" id="WP_084722588.1">
    <property type="nucleotide sequence ID" value="NZ_JAFBBL010000001.1"/>
</dbReference>
<name>A0A2X4XCQ6_9NOCA</name>
<sequence>MSLKQQFRQYSPENWRLWRKVTAIVAVPIIAAAFFGSLRVYTLFEDSRHFATAAEQVSILPMFAEYSTGVAGAAAATIIGLPTDNGETTSREAERVLTEQMANISLEPEIKSALNKVLAEGNSLLDSAVAGSMAPLVASERAQAFISRVSSVFRAAASTAPEPDVLQESATLLDMWTTQWALLDQVVAFSALGDGTEGSLLMWSNALGTDAAQVSILRETVEANPSITDTSSLDALTAELDNRRTLTAGLDSGSGDTAALRNSIFTSLMVYIEEVRNSSIRIVGLLDQHASEARTEALKNAIGIAVVLAVALGLTVMVALSIVRPLRRLRNDTLLAAEQSLPEAIAAIKDGAEIDSVTLPPVRVHSKEEVGEVARAVDTMNEGALRLAGEQAQLRRQVNEMLETLARRNKTLVEQQLSLIDSLEHEERDPTRLQNLFALDHLAARMRRTGDSLLVLAGTRQRMGRIPDTPLGDVLRAAVSQVENYQRVNVGNAPEGSLVGTAVTDVVHMVAELLDNALRASPPESTVAFAFSRAVDGGLLLEIADRGIGIPGDELAEINERLATDSEAGSGAARRMGLFVVARLAARHGITVRLRPTFDSATNSGVTASLYLPIRLLKGTGSQSDPFQIDRPRRLPTPAGETSSEYTDQYDQTRSYSQNAVESYAGGSQNGNEAFASAGQNGGDASANGSDSYGSYEQSNNGYDQNGNDSYNNGYDRNSNDSYAGYEQNSNDSYNNGYDQNGDDSYGSFEQNNNGYDQNGNDSYNNGYDRNGNDSYNNGAPAENPWERPLPPSNPPGPAPGTSPGIRRGQLHERWVSRNNGE</sequence>
<feature type="transmembrane region" description="Helical" evidence="8">
    <location>
        <begin position="301"/>
        <end position="323"/>
    </location>
</feature>
<dbReference type="EMBL" id="LS483468">
    <property type="protein sequence ID" value="SQI34374.1"/>
    <property type="molecule type" value="Genomic_DNA"/>
</dbReference>
<dbReference type="Gene3D" id="6.10.340.10">
    <property type="match status" value="1"/>
</dbReference>
<dbReference type="PANTHER" id="PTHR44936:SF9">
    <property type="entry name" value="SENSOR PROTEIN CREC"/>
    <property type="match status" value="1"/>
</dbReference>
<keyword evidence="8" id="KW-1133">Transmembrane helix</keyword>
<dbReference type="STRING" id="1219011.GCA_001895045_02468"/>
<feature type="transmembrane region" description="Helical" evidence="8">
    <location>
        <begin position="21"/>
        <end position="41"/>
    </location>
</feature>
<keyword evidence="3" id="KW-0597">Phosphoprotein</keyword>
<dbReference type="SMART" id="SM00387">
    <property type="entry name" value="HATPase_c"/>
    <property type="match status" value="1"/>
</dbReference>
<keyword evidence="5 10" id="KW-0418">Kinase</keyword>
<evidence type="ECO:0000313" key="10">
    <source>
        <dbReference type="EMBL" id="SQI34374.1"/>
    </source>
</evidence>
<keyword evidence="6" id="KW-0902">Two-component regulatory system</keyword>
<evidence type="ECO:0000256" key="7">
    <source>
        <dbReference type="SAM" id="MobiDB-lite"/>
    </source>
</evidence>
<dbReference type="Gene3D" id="3.30.565.10">
    <property type="entry name" value="Histidine kinase-like ATPase, C-terminal domain"/>
    <property type="match status" value="1"/>
</dbReference>